<gene>
    <name evidence="2" type="ORF">BFW38_03400</name>
</gene>
<dbReference type="AlphaFoldDB" id="A0A1E2VDU6"/>
<feature type="domain" description="DUF4376" evidence="1">
    <location>
        <begin position="20"/>
        <end position="118"/>
    </location>
</feature>
<organism evidence="2 3">
    <name type="scientific">Terasakiispira papahanaumokuakeensis</name>
    <dbReference type="NCBI Taxonomy" id="197479"/>
    <lineage>
        <taxon>Bacteria</taxon>
        <taxon>Pseudomonadati</taxon>
        <taxon>Pseudomonadota</taxon>
        <taxon>Gammaproteobacteria</taxon>
        <taxon>Oceanospirillales</taxon>
        <taxon>Terasakiispira</taxon>
    </lineage>
</organism>
<evidence type="ECO:0000313" key="2">
    <source>
        <dbReference type="EMBL" id="ODC05151.1"/>
    </source>
</evidence>
<proteinExistence type="predicted"/>
<protein>
    <recommendedName>
        <fullName evidence="1">DUF4376 domain-containing protein</fullName>
    </recommendedName>
</protein>
<name>A0A1E2VDU6_9GAMM</name>
<dbReference type="Pfam" id="PF14301">
    <property type="entry name" value="DUF4376"/>
    <property type="match status" value="1"/>
</dbReference>
<evidence type="ECO:0000259" key="1">
    <source>
        <dbReference type="Pfam" id="PF14301"/>
    </source>
</evidence>
<comment type="caution">
    <text evidence="2">The sequence shown here is derived from an EMBL/GenBank/DDBJ whole genome shotgun (WGS) entry which is preliminary data.</text>
</comment>
<dbReference type="InterPro" id="IPR025484">
    <property type="entry name" value="DUF4376"/>
</dbReference>
<reference evidence="2 3" key="1">
    <citation type="submission" date="2016-08" db="EMBL/GenBank/DDBJ databases">
        <authorList>
            <person name="Seilhamer J.J."/>
        </authorList>
    </citation>
    <scope>NUCLEOTIDE SEQUENCE [LARGE SCALE GENOMIC DNA]</scope>
    <source>
        <strain evidence="2 3">PH27A</strain>
    </source>
</reference>
<accession>A0A1E2VDU6</accession>
<sequence>MGIEADPELAVAAEREQRIETLRAAIEDQRKQAEDQGVIYEGMRFSGSPANRQYLSEALQFAQAVGVDTFDTWKDSDNRFHANVPVVTVTEAFRQIGQRRNALFEREQHYAQQIDAGELLSAEGLDWAL</sequence>
<dbReference type="STRING" id="197479.BFW38_03400"/>
<dbReference type="EMBL" id="MDTQ01000001">
    <property type="protein sequence ID" value="ODC05151.1"/>
    <property type="molecule type" value="Genomic_DNA"/>
</dbReference>
<dbReference type="Proteomes" id="UP000094291">
    <property type="component" value="Unassembled WGS sequence"/>
</dbReference>
<evidence type="ECO:0000313" key="3">
    <source>
        <dbReference type="Proteomes" id="UP000094291"/>
    </source>
</evidence>
<keyword evidence="3" id="KW-1185">Reference proteome</keyword>